<accession>A0ABW2U138</accession>
<evidence type="ECO:0000313" key="2">
    <source>
        <dbReference type="Proteomes" id="UP001596513"/>
    </source>
</evidence>
<dbReference type="EMBL" id="JBHTEK010000001">
    <property type="protein sequence ID" value="MFC7666642.1"/>
    <property type="molecule type" value="Genomic_DNA"/>
</dbReference>
<dbReference type="RefSeq" id="WP_380200519.1">
    <property type="nucleotide sequence ID" value="NZ_JBHTEK010000001.1"/>
</dbReference>
<sequence>MVADETFGQVFLTDTNLERTDQALARVSIPILRFRVQDGTVAPV</sequence>
<name>A0ABW2U138_9BACT</name>
<proteinExistence type="predicted"/>
<comment type="caution">
    <text evidence="1">The sequence shown here is derived from an EMBL/GenBank/DDBJ whole genome shotgun (WGS) entry which is preliminary data.</text>
</comment>
<evidence type="ECO:0000313" key="1">
    <source>
        <dbReference type="EMBL" id="MFC7666642.1"/>
    </source>
</evidence>
<keyword evidence="2" id="KW-1185">Reference proteome</keyword>
<reference evidence="2" key="1">
    <citation type="journal article" date="2019" name="Int. J. Syst. Evol. Microbiol.">
        <title>The Global Catalogue of Microorganisms (GCM) 10K type strain sequencing project: providing services to taxonomists for standard genome sequencing and annotation.</title>
        <authorList>
            <consortium name="The Broad Institute Genomics Platform"/>
            <consortium name="The Broad Institute Genome Sequencing Center for Infectious Disease"/>
            <person name="Wu L."/>
            <person name="Ma J."/>
        </authorList>
    </citation>
    <scope>NUCLEOTIDE SEQUENCE [LARGE SCALE GENOMIC DNA]</scope>
    <source>
        <strain evidence="2">JCM 19635</strain>
    </source>
</reference>
<dbReference type="Proteomes" id="UP001596513">
    <property type="component" value="Unassembled WGS sequence"/>
</dbReference>
<protein>
    <submittedName>
        <fullName evidence="1">Uncharacterized protein</fullName>
    </submittedName>
</protein>
<gene>
    <name evidence="1" type="ORF">ACFQT0_03815</name>
</gene>
<organism evidence="1 2">
    <name type="scientific">Hymenobacter humi</name>
    <dbReference type="NCBI Taxonomy" id="1411620"/>
    <lineage>
        <taxon>Bacteria</taxon>
        <taxon>Pseudomonadati</taxon>
        <taxon>Bacteroidota</taxon>
        <taxon>Cytophagia</taxon>
        <taxon>Cytophagales</taxon>
        <taxon>Hymenobacteraceae</taxon>
        <taxon>Hymenobacter</taxon>
    </lineage>
</organism>